<dbReference type="AlphaFoldDB" id="A0A9W9K365"/>
<feature type="region of interest" description="Disordered" evidence="1">
    <location>
        <begin position="1"/>
        <end position="21"/>
    </location>
</feature>
<feature type="compositionally biased region" description="Polar residues" evidence="1">
    <location>
        <begin position="1"/>
        <end position="12"/>
    </location>
</feature>
<protein>
    <submittedName>
        <fullName evidence="2">Uncharacterized protein</fullName>
    </submittedName>
</protein>
<dbReference type="Proteomes" id="UP001141434">
    <property type="component" value="Unassembled WGS sequence"/>
</dbReference>
<keyword evidence="3" id="KW-1185">Reference proteome</keyword>
<reference evidence="2" key="2">
    <citation type="journal article" date="2023" name="IMA Fungus">
        <title>Comparative genomic study of the Penicillium genus elucidates a diverse pangenome and 15 lateral gene transfer events.</title>
        <authorList>
            <person name="Petersen C."/>
            <person name="Sorensen T."/>
            <person name="Nielsen M.R."/>
            <person name="Sondergaard T.E."/>
            <person name="Sorensen J.L."/>
            <person name="Fitzpatrick D.A."/>
            <person name="Frisvad J.C."/>
            <person name="Nielsen K.L."/>
        </authorList>
    </citation>
    <scope>NUCLEOTIDE SEQUENCE</scope>
    <source>
        <strain evidence="2">IBT 34128</strain>
    </source>
</reference>
<dbReference type="EMBL" id="JAPMSZ010000009">
    <property type="protein sequence ID" value="KAJ5091393.1"/>
    <property type="molecule type" value="Genomic_DNA"/>
</dbReference>
<sequence length="123" mass="13500">MEFSHGPSQASCQMPEGPRGIMPSPTTLAIPVGLWDEWTPRLVKSPSHSALLAHRLSMSLWSFDKILIGSLFLTPGLVEETREESERNNIVNQHRYPGHLGARSSMDGVALRRSGCQGCECNG</sequence>
<name>A0A9W9K365_9EURO</name>
<gene>
    <name evidence="2" type="ORF">NUU61_006263</name>
</gene>
<dbReference type="GeneID" id="81395960"/>
<evidence type="ECO:0000313" key="2">
    <source>
        <dbReference type="EMBL" id="KAJ5091393.1"/>
    </source>
</evidence>
<accession>A0A9W9K365</accession>
<evidence type="ECO:0000256" key="1">
    <source>
        <dbReference type="SAM" id="MobiDB-lite"/>
    </source>
</evidence>
<evidence type="ECO:0000313" key="3">
    <source>
        <dbReference type="Proteomes" id="UP001141434"/>
    </source>
</evidence>
<organism evidence="2 3">
    <name type="scientific">Penicillium alfredii</name>
    <dbReference type="NCBI Taxonomy" id="1506179"/>
    <lineage>
        <taxon>Eukaryota</taxon>
        <taxon>Fungi</taxon>
        <taxon>Dikarya</taxon>
        <taxon>Ascomycota</taxon>
        <taxon>Pezizomycotina</taxon>
        <taxon>Eurotiomycetes</taxon>
        <taxon>Eurotiomycetidae</taxon>
        <taxon>Eurotiales</taxon>
        <taxon>Aspergillaceae</taxon>
        <taxon>Penicillium</taxon>
    </lineage>
</organism>
<reference evidence="2" key="1">
    <citation type="submission" date="2022-11" db="EMBL/GenBank/DDBJ databases">
        <authorList>
            <person name="Petersen C."/>
        </authorList>
    </citation>
    <scope>NUCLEOTIDE SEQUENCE</scope>
    <source>
        <strain evidence="2">IBT 34128</strain>
    </source>
</reference>
<proteinExistence type="predicted"/>
<comment type="caution">
    <text evidence="2">The sequence shown here is derived from an EMBL/GenBank/DDBJ whole genome shotgun (WGS) entry which is preliminary data.</text>
</comment>
<dbReference type="RefSeq" id="XP_056509591.1">
    <property type="nucleotide sequence ID" value="XM_056656791.1"/>
</dbReference>